<dbReference type="SMART" id="SM00342">
    <property type="entry name" value="HTH_ARAC"/>
    <property type="match status" value="1"/>
</dbReference>
<feature type="domain" description="HTH araC/xylS-type" evidence="5">
    <location>
        <begin position="205"/>
        <end position="305"/>
    </location>
</feature>
<evidence type="ECO:0000313" key="6">
    <source>
        <dbReference type="EMBL" id="PDT00232.1"/>
    </source>
</evidence>
<dbReference type="InterPro" id="IPR009057">
    <property type="entry name" value="Homeodomain-like_sf"/>
</dbReference>
<dbReference type="InterPro" id="IPR018060">
    <property type="entry name" value="HTH_AraC"/>
</dbReference>
<dbReference type="EMBL" id="NWSV01000044">
    <property type="protein sequence ID" value="PDT00232.1"/>
    <property type="molecule type" value="Genomic_DNA"/>
</dbReference>
<feature type="region of interest" description="Disordered" evidence="4">
    <location>
        <begin position="295"/>
        <end position="317"/>
    </location>
</feature>
<evidence type="ECO:0000256" key="4">
    <source>
        <dbReference type="SAM" id="MobiDB-lite"/>
    </source>
</evidence>
<dbReference type="Pfam" id="PF12833">
    <property type="entry name" value="HTH_18"/>
    <property type="match status" value="1"/>
</dbReference>
<dbReference type="Gene3D" id="1.10.10.60">
    <property type="entry name" value="Homeodomain-like"/>
    <property type="match status" value="1"/>
</dbReference>
<dbReference type="InterPro" id="IPR050204">
    <property type="entry name" value="AraC_XylS_family_regulators"/>
</dbReference>
<keyword evidence="3" id="KW-0804">Transcription</keyword>
<dbReference type="Proteomes" id="UP000220768">
    <property type="component" value="Unassembled WGS sequence"/>
</dbReference>
<dbReference type="GO" id="GO:0043565">
    <property type="term" value="F:sequence-specific DNA binding"/>
    <property type="evidence" value="ECO:0007669"/>
    <property type="project" value="InterPro"/>
</dbReference>
<dbReference type="SUPFAM" id="SSF46689">
    <property type="entry name" value="Homeodomain-like"/>
    <property type="match status" value="2"/>
</dbReference>
<evidence type="ECO:0000256" key="1">
    <source>
        <dbReference type="ARBA" id="ARBA00023015"/>
    </source>
</evidence>
<organism evidence="6 7">
    <name type="scientific">Rhizobium chutanense</name>
    <dbReference type="NCBI Taxonomy" id="2035448"/>
    <lineage>
        <taxon>Bacteria</taxon>
        <taxon>Pseudomonadati</taxon>
        <taxon>Pseudomonadota</taxon>
        <taxon>Alphaproteobacteria</taxon>
        <taxon>Hyphomicrobiales</taxon>
        <taxon>Rhizobiaceae</taxon>
        <taxon>Rhizobium/Agrobacterium group</taxon>
        <taxon>Rhizobium</taxon>
    </lineage>
</organism>
<sequence>MVESLVEIAPFEGSTTDPIEDFAWSADAWSDGTLTLSEMACNRAWHLSATSGTPEWLTIMVPRDGICGITMGQSTTTALPGQLLLGHTHQVDRFFVRGRVHRSEKLHLNWSVISQALGELIEAPVSGSLDLRPQVDQDSPSGLLLKNLVETIISGMRGDGVLLHSPIAMGNLTQALGQLVVQSIPHRYSWRLERKTFMPTPRHVRRAIDFMQANIGEPITMPMVALAANVSVRTLETGFRAFKEATPAAYLRILRLRAARQELLDPSNRQDIKDICLKWGFFHAGRFSATYKSAFGETPQEARRRRRHPFADRRGKS</sequence>
<dbReference type="InterPro" id="IPR018062">
    <property type="entry name" value="HTH_AraC-typ_CS"/>
</dbReference>
<keyword evidence="1" id="KW-0805">Transcription regulation</keyword>
<accession>A0A2A6J2K0</accession>
<proteinExistence type="predicted"/>
<comment type="caution">
    <text evidence="6">The sequence shown here is derived from an EMBL/GenBank/DDBJ whole genome shotgun (WGS) entry which is preliminary data.</text>
</comment>
<evidence type="ECO:0000256" key="3">
    <source>
        <dbReference type="ARBA" id="ARBA00023163"/>
    </source>
</evidence>
<dbReference type="PANTHER" id="PTHR46796:SF12">
    <property type="entry name" value="HTH-TYPE DNA-BINDING TRANSCRIPTIONAL ACTIVATOR EUTR"/>
    <property type="match status" value="1"/>
</dbReference>
<evidence type="ECO:0000259" key="5">
    <source>
        <dbReference type="PROSITE" id="PS01124"/>
    </source>
</evidence>
<dbReference type="PANTHER" id="PTHR46796">
    <property type="entry name" value="HTH-TYPE TRANSCRIPTIONAL ACTIVATOR RHAS-RELATED"/>
    <property type="match status" value="1"/>
</dbReference>
<reference evidence="6 7" key="1">
    <citation type="submission" date="2017-09" db="EMBL/GenBank/DDBJ databases">
        <title>Comparative genomics of rhizobia isolated from Phaseolus vulgaris in China.</title>
        <authorList>
            <person name="Tong W."/>
        </authorList>
    </citation>
    <scope>NUCLEOTIDE SEQUENCE [LARGE SCALE GENOMIC DNA]</scope>
    <source>
        <strain evidence="6 7">C5</strain>
    </source>
</reference>
<dbReference type="RefSeq" id="WP_097615876.1">
    <property type="nucleotide sequence ID" value="NZ_NWSV01000044.1"/>
</dbReference>
<keyword evidence="2" id="KW-0238">DNA-binding</keyword>
<protein>
    <submittedName>
        <fullName evidence="6">AraC family transcriptional regulator</fullName>
    </submittedName>
</protein>
<evidence type="ECO:0000313" key="7">
    <source>
        <dbReference type="Proteomes" id="UP000220768"/>
    </source>
</evidence>
<dbReference type="PROSITE" id="PS01124">
    <property type="entry name" value="HTH_ARAC_FAMILY_2"/>
    <property type="match status" value="1"/>
</dbReference>
<keyword evidence="7" id="KW-1185">Reference proteome</keyword>
<dbReference type="AlphaFoldDB" id="A0A2A6J2K0"/>
<dbReference type="PROSITE" id="PS00041">
    <property type="entry name" value="HTH_ARAC_FAMILY_1"/>
    <property type="match status" value="1"/>
</dbReference>
<gene>
    <name evidence="6" type="ORF">CO666_31730</name>
</gene>
<dbReference type="GO" id="GO:0003700">
    <property type="term" value="F:DNA-binding transcription factor activity"/>
    <property type="evidence" value="ECO:0007669"/>
    <property type="project" value="InterPro"/>
</dbReference>
<name>A0A2A6J2K0_9HYPH</name>
<evidence type="ECO:0000256" key="2">
    <source>
        <dbReference type="ARBA" id="ARBA00023125"/>
    </source>
</evidence>